<dbReference type="Proteomes" id="UP000233837">
    <property type="component" value="Unassembled WGS sequence"/>
</dbReference>
<feature type="compositionally biased region" description="Acidic residues" evidence="1">
    <location>
        <begin position="88"/>
        <end position="126"/>
    </location>
</feature>
<proteinExistence type="predicted"/>
<dbReference type="EMBL" id="KZ502009">
    <property type="protein sequence ID" value="PKU84971.1"/>
    <property type="molecule type" value="Genomic_DNA"/>
</dbReference>
<keyword evidence="3" id="KW-1185">Reference proteome</keyword>
<protein>
    <submittedName>
        <fullName evidence="2">Uncharacterized protein</fullName>
    </submittedName>
</protein>
<organism evidence="2 3">
    <name type="scientific">Dendrobium catenatum</name>
    <dbReference type="NCBI Taxonomy" id="906689"/>
    <lineage>
        <taxon>Eukaryota</taxon>
        <taxon>Viridiplantae</taxon>
        <taxon>Streptophyta</taxon>
        <taxon>Embryophyta</taxon>
        <taxon>Tracheophyta</taxon>
        <taxon>Spermatophyta</taxon>
        <taxon>Magnoliopsida</taxon>
        <taxon>Liliopsida</taxon>
        <taxon>Asparagales</taxon>
        <taxon>Orchidaceae</taxon>
        <taxon>Epidendroideae</taxon>
        <taxon>Malaxideae</taxon>
        <taxon>Dendrobiinae</taxon>
        <taxon>Dendrobium</taxon>
    </lineage>
</organism>
<reference evidence="2 3" key="1">
    <citation type="journal article" date="2016" name="Sci. Rep.">
        <title>The Dendrobium catenatum Lindl. genome sequence provides insights into polysaccharide synthase, floral development and adaptive evolution.</title>
        <authorList>
            <person name="Zhang G.Q."/>
            <person name="Xu Q."/>
            <person name="Bian C."/>
            <person name="Tsai W.C."/>
            <person name="Yeh C.M."/>
            <person name="Liu K.W."/>
            <person name="Yoshida K."/>
            <person name="Zhang L.S."/>
            <person name="Chang S.B."/>
            <person name="Chen F."/>
            <person name="Shi Y."/>
            <person name="Su Y.Y."/>
            <person name="Zhang Y.Q."/>
            <person name="Chen L.J."/>
            <person name="Yin Y."/>
            <person name="Lin M."/>
            <person name="Huang H."/>
            <person name="Deng H."/>
            <person name="Wang Z.W."/>
            <person name="Zhu S.L."/>
            <person name="Zhao X."/>
            <person name="Deng C."/>
            <person name="Niu S.C."/>
            <person name="Huang J."/>
            <person name="Wang M."/>
            <person name="Liu G.H."/>
            <person name="Yang H.J."/>
            <person name="Xiao X.J."/>
            <person name="Hsiao Y.Y."/>
            <person name="Wu W.L."/>
            <person name="Chen Y.Y."/>
            <person name="Mitsuda N."/>
            <person name="Ohme-Takagi M."/>
            <person name="Luo Y.B."/>
            <person name="Van de Peer Y."/>
            <person name="Liu Z.J."/>
        </authorList>
    </citation>
    <scope>NUCLEOTIDE SEQUENCE [LARGE SCALE GENOMIC DNA]</scope>
    <source>
        <tissue evidence="2">The whole plant</tissue>
    </source>
</reference>
<dbReference type="AlphaFoldDB" id="A0A2I0XAP7"/>
<name>A0A2I0XAP7_9ASPA</name>
<accession>A0A2I0XAP7</accession>
<reference evidence="2 3" key="2">
    <citation type="journal article" date="2017" name="Nature">
        <title>The Apostasia genome and the evolution of orchids.</title>
        <authorList>
            <person name="Zhang G.Q."/>
            <person name="Liu K.W."/>
            <person name="Li Z."/>
            <person name="Lohaus R."/>
            <person name="Hsiao Y.Y."/>
            <person name="Niu S.C."/>
            <person name="Wang J.Y."/>
            <person name="Lin Y.C."/>
            <person name="Xu Q."/>
            <person name="Chen L.J."/>
            <person name="Yoshida K."/>
            <person name="Fujiwara S."/>
            <person name="Wang Z.W."/>
            <person name="Zhang Y.Q."/>
            <person name="Mitsuda N."/>
            <person name="Wang M."/>
            <person name="Liu G.H."/>
            <person name="Pecoraro L."/>
            <person name="Huang H.X."/>
            <person name="Xiao X.J."/>
            <person name="Lin M."/>
            <person name="Wu X.Y."/>
            <person name="Wu W.L."/>
            <person name="Chen Y.Y."/>
            <person name="Chang S.B."/>
            <person name="Sakamoto S."/>
            <person name="Ohme-Takagi M."/>
            <person name="Yagi M."/>
            <person name="Zeng S.J."/>
            <person name="Shen C.Y."/>
            <person name="Yeh C.M."/>
            <person name="Luo Y.B."/>
            <person name="Tsai W.C."/>
            <person name="Van de Peer Y."/>
            <person name="Liu Z.J."/>
        </authorList>
    </citation>
    <scope>NUCLEOTIDE SEQUENCE [LARGE SCALE GENOMIC DNA]</scope>
    <source>
        <tissue evidence="2">The whole plant</tissue>
    </source>
</reference>
<feature type="compositionally biased region" description="Basic and acidic residues" evidence="1">
    <location>
        <begin position="76"/>
        <end position="87"/>
    </location>
</feature>
<gene>
    <name evidence="2" type="ORF">MA16_Dca015187</name>
</gene>
<feature type="compositionally biased region" description="Acidic residues" evidence="1">
    <location>
        <begin position="133"/>
        <end position="167"/>
    </location>
</feature>
<dbReference type="PANTHER" id="PTHR35711">
    <property type="entry name" value="EXPRESSED PROTEIN"/>
    <property type="match status" value="1"/>
</dbReference>
<evidence type="ECO:0000313" key="2">
    <source>
        <dbReference type="EMBL" id="PKU84971.1"/>
    </source>
</evidence>
<sequence>MELIRRTESRGIVAAAALESVLKSVVMETILDAGKSLLWLLCVLLVQMGSSRNGANLFDDGCEISEGFPLSSLRKIKGEALPENKDDGESDEEEEEDEAGEQEDDGGEEDYSGDEGNEEEEEEELEANGGGGSEDEDGDEDDEDEDEDGDDEDDEEDAEEEEDDEDQPPPKKSK</sequence>
<feature type="region of interest" description="Disordered" evidence="1">
    <location>
        <begin position="71"/>
        <end position="174"/>
    </location>
</feature>
<evidence type="ECO:0000256" key="1">
    <source>
        <dbReference type="SAM" id="MobiDB-lite"/>
    </source>
</evidence>
<evidence type="ECO:0000313" key="3">
    <source>
        <dbReference type="Proteomes" id="UP000233837"/>
    </source>
</evidence>
<dbReference type="PANTHER" id="PTHR35711:SF1">
    <property type="entry name" value="ECTODERMAL, ISOFORM F"/>
    <property type="match status" value="1"/>
</dbReference>